<dbReference type="Gene3D" id="3.30.200.20">
    <property type="entry name" value="Phosphorylase Kinase, domain 1"/>
    <property type="match status" value="1"/>
</dbReference>
<protein>
    <submittedName>
        <fullName evidence="1">31824_t:CDS:1</fullName>
    </submittedName>
</protein>
<name>A0ABM8W362_GIGMA</name>
<reference evidence="1 2" key="1">
    <citation type="submission" date="2021-06" db="EMBL/GenBank/DDBJ databases">
        <authorList>
            <person name="Kallberg Y."/>
            <person name="Tangrot J."/>
            <person name="Rosling A."/>
        </authorList>
    </citation>
    <scope>NUCLEOTIDE SEQUENCE [LARGE SCALE GENOMIC DNA]</scope>
    <source>
        <strain evidence="1 2">120-4 pot B 10/14</strain>
    </source>
</reference>
<organism evidence="1 2">
    <name type="scientific">Gigaspora margarita</name>
    <dbReference type="NCBI Taxonomy" id="4874"/>
    <lineage>
        <taxon>Eukaryota</taxon>
        <taxon>Fungi</taxon>
        <taxon>Fungi incertae sedis</taxon>
        <taxon>Mucoromycota</taxon>
        <taxon>Glomeromycotina</taxon>
        <taxon>Glomeromycetes</taxon>
        <taxon>Diversisporales</taxon>
        <taxon>Gigasporaceae</taxon>
        <taxon>Gigaspora</taxon>
    </lineage>
</organism>
<comment type="caution">
    <text evidence="1">The sequence shown here is derived from an EMBL/GenBank/DDBJ whole genome shotgun (WGS) entry which is preliminary data.</text>
</comment>
<evidence type="ECO:0000313" key="1">
    <source>
        <dbReference type="EMBL" id="CAG8512878.1"/>
    </source>
</evidence>
<evidence type="ECO:0000313" key="2">
    <source>
        <dbReference type="Proteomes" id="UP000789901"/>
    </source>
</evidence>
<sequence length="55" mass="6342">MLKIGKRVFSTVFTTKYLNNYGTYEEVAIKLINDSNKNRETCLKELKASQSLINI</sequence>
<keyword evidence="2" id="KW-1185">Reference proteome</keyword>
<proteinExistence type="predicted"/>
<accession>A0ABM8W362</accession>
<dbReference type="EMBL" id="CAJVQB010000908">
    <property type="protein sequence ID" value="CAG8512878.1"/>
    <property type="molecule type" value="Genomic_DNA"/>
</dbReference>
<dbReference type="Proteomes" id="UP000789901">
    <property type="component" value="Unassembled WGS sequence"/>
</dbReference>
<gene>
    <name evidence="1" type="ORF">GMARGA_LOCUS2770</name>
</gene>